<protein>
    <submittedName>
        <fullName evidence="1">Uncharacterized protein</fullName>
    </submittedName>
</protein>
<accession>A0A1F7IF62</accession>
<dbReference type="EMBL" id="MGAG01000007">
    <property type="protein sequence ID" value="OGK41999.1"/>
    <property type="molecule type" value="Genomic_DNA"/>
</dbReference>
<name>A0A1F7IF62_9BACT</name>
<comment type="caution">
    <text evidence="1">The sequence shown here is derived from an EMBL/GenBank/DDBJ whole genome shotgun (WGS) entry which is preliminary data.</text>
</comment>
<dbReference type="Proteomes" id="UP000177698">
    <property type="component" value="Unassembled WGS sequence"/>
</dbReference>
<evidence type="ECO:0000313" key="1">
    <source>
        <dbReference type="EMBL" id="OGK41999.1"/>
    </source>
</evidence>
<reference evidence="1 2" key="1">
    <citation type="journal article" date="2016" name="Nat. Commun.">
        <title>Thousands of microbial genomes shed light on interconnected biogeochemical processes in an aquifer system.</title>
        <authorList>
            <person name="Anantharaman K."/>
            <person name="Brown C.T."/>
            <person name="Hug L.A."/>
            <person name="Sharon I."/>
            <person name="Castelle C.J."/>
            <person name="Probst A.J."/>
            <person name="Thomas B.C."/>
            <person name="Singh A."/>
            <person name="Wilkins M.J."/>
            <person name="Karaoz U."/>
            <person name="Brodie E.L."/>
            <person name="Williams K.H."/>
            <person name="Hubbard S.S."/>
            <person name="Banfield J.F."/>
        </authorList>
    </citation>
    <scope>NUCLEOTIDE SEQUENCE [LARGE SCALE GENOMIC DNA]</scope>
</reference>
<evidence type="ECO:0000313" key="2">
    <source>
        <dbReference type="Proteomes" id="UP000177698"/>
    </source>
</evidence>
<proteinExistence type="predicted"/>
<gene>
    <name evidence="1" type="ORF">A2954_05310</name>
</gene>
<dbReference type="AlphaFoldDB" id="A0A1F7IF62"/>
<sequence length="200" mass="22172">MNNQNGSTLLFLLLFIVISLFTAIASLSLNKRQALVYRPFAQTNAHATPTPNCIIRGSVCGSSSNTPNKPCCNPTQNSCRYFDGGYNCWGINEPPPYPPTPTKVCISPTCEREYTNIISCNYKGEECKKTKIVTICSATKCTSATKKTTYTNNVCKSTYRCFDKVICTSPKQCLNYFGDGYVCNDKGNTSPYDNECIKEF</sequence>
<organism evidence="1 2">
    <name type="scientific">Candidatus Roizmanbacteria bacterium RIFCSPLOWO2_01_FULL_37_12</name>
    <dbReference type="NCBI Taxonomy" id="1802056"/>
    <lineage>
        <taxon>Bacteria</taxon>
        <taxon>Candidatus Roizmaniibacteriota</taxon>
    </lineage>
</organism>